<dbReference type="PROSITE" id="PS00018">
    <property type="entry name" value="EF_HAND_1"/>
    <property type="match status" value="3"/>
</dbReference>
<organism evidence="2 3">
    <name type="scientific">Nonomuraea insulae</name>
    <dbReference type="NCBI Taxonomy" id="1616787"/>
    <lineage>
        <taxon>Bacteria</taxon>
        <taxon>Bacillati</taxon>
        <taxon>Actinomycetota</taxon>
        <taxon>Actinomycetes</taxon>
        <taxon>Streptosporangiales</taxon>
        <taxon>Streptosporangiaceae</taxon>
        <taxon>Nonomuraea</taxon>
    </lineage>
</organism>
<reference evidence="3" key="1">
    <citation type="journal article" date="2019" name="Int. J. Syst. Evol. Microbiol.">
        <title>The Global Catalogue of Microorganisms (GCM) 10K type strain sequencing project: providing services to taxonomists for standard genome sequencing and annotation.</title>
        <authorList>
            <consortium name="The Broad Institute Genomics Platform"/>
            <consortium name="The Broad Institute Genome Sequencing Center for Infectious Disease"/>
            <person name="Wu L."/>
            <person name="Ma J."/>
        </authorList>
    </citation>
    <scope>NUCLEOTIDE SEQUENCE [LARGE SCALE GENOMIC DNA]</scope>
    <source>
        <strain evidence="3">CCUG 53903</strain>
    </source>
</reference>
<evidence type="ECO:0000313" key="2">
    <source>
        <dbReference type="EMBL" id="MFC5826487.1"/>
    </source>
</evidence>
<feature type="domain" description="EF-hand" evidence="1">
    <location>
        <begin position="97"/>
        <end position="132"/>
    </location>
</feature>
<feature type="domain" description="EF-hand" evidence="1">
    <location>
        <begin position="4"/>
        <end position="39"/>
    </location>
</feature>
<comment type="caution">
    <text evidence="2">The sequence shown here is derived from an EMBL/GenBank/DDBJ whole genome shotgun (WGS) entry which is preliminary data.</text>
</comment>
<dbReference type="EMBL" id="JBHSPA010000025">
    <property type="protein sequence ID" value="MFC5826487.1"/>
    <property type="molecule type" value="Genomic_DNA"/>
</dbReference>
<dbReference type="InterPro" id="IPR018247">
    <property type="entry name" value="EF_Hand_1_Ca_BS"/>
</dbReference>
<accession>A0ABW1CLW1</accession>
<proteinExistence type="predicted"/>
<dbReference type="Gene3D" id="1.10.238.10">
    <property type="entry name" value="EF-hand"/>
    <property type="match status" value="1"/>
</dbReference>
<evidence type="ECO:0000313" key="3">
    <source>
        <dbReference type="Proteomes" id="UP001596058"/>
    </source>
</evidence>
<dbReference type="RefSeq" id="WP_379515999.1">
    <property type="nucleotide sequence ID" value="NZ_JBHSPA010000025.1"/>
</dbReference>
<dbReference type="Pfam" id="PF13833">
    <property type="entry name" value="EF-hand_8"/>
    <property type="match status" value="2"/>
</dbReference>
<dbReference type="Proteomes" id="UP001596058">
    <property type="component" value="Unassembled WGS sequence"/>
</dbReference>
<protein>
    <submittedName>
        <fullName evidence="2">EF-hand domain-containing protein</fullName>
    </submittedName>
</protein>
<dbReference type="PROSITE" id="PS50222">
    <property type="entry name" value="EF_HAND_2"/>
    <property type="match status" value="2"/>
</dbReference>
<dbReference type="InterPro" id="IPR002048">
    <property type="entry name" value="EF_hand_dom"/>
</dbReference>
<keyword evidence="3" id="KW-1185">Reference proteome</keyword>
<sequence length="185" mass="20345">MNPFYVDKMHKMVTLLDENGDGALTIDDFYEAADRVAVSFGHLPGSPGYTAIRDVYTRMWDEVYAGLDTDDDQVLSFDEVIAAHRDTILSPADGYEKFRPVAQAFLTLADSDGDGIVSRKEFIQAMNQAFRLPEEDAGRAFDSLDSDGAGCLTHEQIHQAAKGFFCTDTKSYGAGLFGPIAPIRM</sequence>
<gene>
    <name evidence="2" type="ORF">ACFPZ3_21680</name>
</gene>
<dbReference type="InterPro" id="IPR011992">
    <property type="entry name" value="EF-hand-dom_pair"/>
</dbReference>
<evidence type="ECO:0000259" key="1">
    <source>
        <dbReference type="PROSITE" id="PS50222"/>
    </source>
</evidence>
<name>A0ABW1CLW1_9ACTN</name>
<dbReference type="SMART" id="SM00054">
    <property type="entry name" value="EFh"/>
    <property type="match status" value="4"/>
</dbReference>
<dbReference type="SUPFAM" id="SSF47473">
    <property type="entry name" value="EF-hand"/>
    <property type="match status" value="1"/>
</dbReference>